<organism evidence="2 3">
    <name type="scientific">Riccia sorocarpa</name>
    <dbReference type="NCBI Taxonomy" id="122646"/>
    <lineage>
        <taxon>Eukaryota</taxon>
        <taxon>Viridiplantae</taxon>
        <taxon>Streptophyta</taxon>
        <taxon>Embryophyta</taxon>
        <taxon>Marchantiophyta</taxon>
        <taxon>Marchantiopsida</taxon>
        <taxon>Marchantiidae</taxon>
        <taxon>Marchantiales</taxon>
        <taxon>Ricciaceae</taxon>
        <taxon>Riccia</taxon>
    </lineage>
</organism>
<comment type="caution">
    <text evidence="2">The sequence shown here is derived from an EMBL/GenBank/DDBJ whole genome shotgun (WGS) entry which is preliminary data.</text>
</comment>
<dbReference type="EMBL" id="JBJQOH010000006">
    <property type="protein sequence ID" value="KAL3683017.1"/>
    <property type="molecule type" value="Genomic_DNA"/>
</dbReference>
<dbReference type="InterPro" id="IPR052370">
    <property type="entry name" value="Meta-cleavage_hydrolase"/>
</dbReference>
<dbReference type="InterPro" id="IPR029058">
    <property type="entry name" value="AB_hydrolase_fold"/>
</dbReference>
<dbReference type="PRINTS" id="PR00412">
    <property type="entry name" value="EPOXHYDRLASE"/>
</dbReference>
<evidence type="ECO:0000259" key="1">
    <source>
        <dbReference type="Pfam" id="PF00561"/>
    </source>
</evidence>
<proteinExistence type="predicted"/>
<dbReference type="PRINTS" id="PR00111">
    <property type="entry name" value="ABHYDROLASE"/>
</dbReference>
<accession>A0ABD3GXZ5</accession>
<dbReference type="AlphaFoldDB" id="A0ABD3GXZ5"/>
<dbReference type="Proteomes" id="UP001633002">
    <property type="component" value="Unassembled WGS sequence"/>
</dbReference>
<dbReference type="Gene3D" id="3.40.50.1820">
    <property type="entry name" value="alpha/beta hydrolase"/>
    <property type="match status" value="1"/>
</dbReference>
<sequence>MLHAFGTSGISWSDQVGPFSKKFDLYIPDLVFFGDSSSTNTARSEFFQAECVYKLLQELNVTKFNLIGTSYGGFVAYRIAHLYPDSVQKLIISSSAVNMDPSSDQELCMRYNCQDIKELLCPTTVDALKKTAGMCVYKKPKVFIPRFIWADYLEAQSMKNYREKLELYDGLVLGKADSPPLERVPQETLIIWGEYDVVFNIRWAHQLKEHIGENAQLIIIKNAGHIPQLEKTKEYNRKVLDFLLDEKKE</sequence>
<dbReference type="InterPro" id="IPR000073">
    <property type="entry name" value="AB_hydrolase_1"/>
</dbReference>
<reference evidence="2 3" key="1">
    <citation type="submission" date="2024-09" db="EMBL/GenBank/DDBJ databases">
        <title>Chromosome-scale assembly of Riccia sorocarpa.</title>
        <authorList>
            <person name="Paukszto L."/>
        </authorList>
    </citation>
    <scope>NUCLEOTIDE SEQUENCE [LARGE SCALE GENOMIC DNA]</scope>
    <source>
        <strain evidence="2">LP-2024</strain>
        <tissue evidence="2">Aerial parts of the thallus</tissue>
    </source>
</reference>
<evidence type="ECO:0000313" key="3">
    <source>
        <dbReference type="Proteomes" id="UP001633002"/>
    </source>
</evidence>
<evidence type="ECO:0000313" key="2">
    <source>
        <dbReference type="EMBL" id="KAL3683017.1"/>
    </source>
</evidence>
<gene>
    <name evidence="2" type="ORF">R1sor_001039</name>
</gene>
<feature type="domain" description="AB hydrolase-1" evidence="1">
    <location>
        <begin position="1"/>
        <end position="104"/>
    </location>
</feature>
<keyword evidence="3" id="KW-1185">Reference proteome</keyword>
<protein>
    <recommendedName>
        <fullName evidence="1">AB hydrolase-1 domain-containing protein</fullName>
    </recommendedName>
</protein>
<name>A0ABD3GXZ5_9MARC</name>
<dbReference type="InterPro" id="IPR000639">
    <property type="entry name" value="Epox_hydrolase-like"/>
</dbReference>
<dbReference type="SUPFAM" id="SSF53474">
    <property type="entry name" value="alpha/beta-Hydrolases"/>
    <property type="match status" value="1"/>
</dbReference>
<dbReference type="PANTHER" id="PTHR43139:SF66">
    <property type="entry name" value="ALPHA_BETA-HYDROLASES SUPERFAMILY PROTEIN"/>
    <property type="match status" value="1"/>
</dbReference>
<dbReference type="PANTHER" id="PTHR43139">
    <property type="entry name" value="SI:DKEY-122A22.2"/>
    <property type="match status" value="1"/>
</dbReference>
<dbReference type="Pfam" id="PF00561">
    <property type="entry name" value="Abhydrolase_1"/>
    <property type="match status" value="1"/>
</dbReference>